<evidence type="ECO:0000313" key="2">
    <source>
        <dbReference type="Proteomes" id="UP000178577"/>
    </source>
</evidence>
<comment type="caution">
    <text evidence="1">The sequence shown here is derived from an EMBL/GenBank/DDBJ whole genome shotgun (WGS) entry which is preliminary data.</text>
</comment>
<proteinExistence type="predicted"/>
<dbReference type="Proteomes" id="UP000178577">
    <property type="component" value="Unassembled WGS sequence"/>
</dbReference>
<gene>
    <name evidence="1" type="ORF">A2693_03420</name>
</gene>
<evidence type="ECO:0000313" key="1">
    <source>
        <dbReference type="EMBL" id="OGD87751.1"/>
    </source>
</evidence>
<dbReference type="EMBL" id="MFAY01000054">
    <property type="protein sequence ID" value="OGD87751.1"/>
    <property type="molecule type" value="Genomic_DNA"/>
</dbReference>
<name>A0A1F5G7D1_9BACT</name>
<sequence length="140" mass="16526">MKALRENIYLDIDGVILTRGVLPAQHLDKFLKYILGNYSVFWLTSRYHGETKKIIGYLSQFLTPEIISLLGQIKPTSFDLDKTEGIDFNRNFFWLDNELFDSEKNTLRIHNVYDSWIELDLIQNPNQLLYLINSKLNLRK</sequence>
<accession>A0A1F5G7D1</accession>
<protein>
    <recommendedName>
        <fullName evidence="3">FCP1 homology domain-containing protein</fullName>
    </recommendedName>
</protein>
<evidence type="ECO:0008006" key="3">
    <source>
        <dbReference type="Google" id="ProtNLM"/>
    </source>
</evidence>
<organism evidence="1 2">
    <name type="scientific">Candidatus Curtissbacteria bacterium RIFCSPHIGHO2_01_FULL_40_12</name>
    <dbReference type="NCBI Taxonomy" id="1797710"/>
    <lineage>
        <taxon>Bacteria</taxon>
        <taxon>Candidatus Curtissiibacteriota</taxon>
    </lineage>
</organism>
<dbReference type="AlphaFoldDB" id="A0A1F5G7D1"/>
<reference evidence="1 2" key="1">
    <citation type="journal article" date="2016" name="Nat. Commun.">
        <title>Thousands of microbial genomes shed light on interconnected biogeochemical processes in an aquifer system.</title>
        <authorList>
            <person name="Anantharaman K."/>
            <person name="Brown C.T."/>
            <person name="Hug L.A."/>
            <person name="Sharon I."/>
            <person name="Castelle C.J."/>
            <person name="Probst A.J."/>
            <person name="Thomas B.C."/>
            <person name="Singh A."/>
            <person name="Wilkins M.J."/>
            <person name="Karaoz U."/>
            <person name="Brodie E.L."/>
            <person name="Williams K.H."/>
            <person name="Hubbard S.S."/>
            <person name="Banfield J.F."/>
        </authorList>
    </citation>
    <scope>NUCLEOTIDE SEQUENCE [LARGE SCALE GENOMIC DNA]</scope>
</reference>